<dbReference type="OrthoDB" id="153365at2"/>
<feature type="transmembrane region" description="Helical" evidence="1">
    <location>
        <begin position="281"/>
        <end position="301"/>
    </location>
</feature>
<keyword evidence="1" id="KW-0812">Transmembrane</keyword>
<dbReference type="Proteomes" id="UP000290365">
    <property type="component" value="Chromosome"/>
</dbReference>
<feature type="transmembrane region" description="Helical" evidence="1">
    <location>
        <begin position="79"/>
        <end position="102"/>
    </location>
</feature>
<keyword evidence="1" id="KW-1133">Transmembrane helix</keyword>
<feature type="transmembrane region" description="Helical" evidence="1">
    <location>
        <begin position="36"/>
        <end position="59"/>
    </location>
</feature>
<evidence type="ECO:0000256" key="1">
    <source>
        <dbReference type="SAM" id="Phobius"/>
    </source>
</evidence>
<evidence type="ECO:0008006" key="4">
    <source>
        <dbReference type="Google" id="ProtNLM"/>
    </source>
</evidence>
<evidence type="ECO:0000313" key="2">
    <source>
        <dbReference type="EMBL" id="QBD79998.1"/>
    </source>
</evidence>
<name>A0A4P6JWD0_KTERU</name>
<accession>A0A4P6JWD0</accession>
<dbReference type="Pfam" id="PF12730">
    <property type="entry name" value="ABC2_membrane_4"/>
    <property type="match status" value="1"/>
</dbReference>
<feature type="transmembrane region" description="Helical" evidence="1">
    <location>
        <begin position="178"/>
        <end position="200"/>
    </location>
</feature>
<keyword evidence="1" id="KW-0472">Membrane</keyword>
<reference evidence="2 3" key="1">
    <citation type="submission" date="2019-01" db="EMBL/GenBank/DDBJ databases">
        <title>Ktedonosporobacter rubrisoli SCAWS-G2.</title>
        <authorList>
            <person name="Huang Y."/>
            <person name="Yan B."/>
        </authorList>
    </citation>
    <scope>NUCLEOTIDE SEQUENCE [LARGE SCALE GENOMIC DNA]</scope>
    <source>
        <strain evidence="2 3">SCAWS-G2</strain>
    </source>
</reference>
<dbReference type="EMBL" id="CP035758">
    <property type="protein sequence ID" value="QBD79998.1"/>
    <property type="molecule type" value="Genomic_DNA"/>
</dbReference>
<evidence type="ECO:0000313" key="3">
    <source>
        <dbReference type="Proteomes" id="UP000290365"/>
    </source>
</evidence>
<proteinExistence type="predicted"/>
<dbReference type="RefSeq" id="WP_129891064.1">
    <property type="nucleotide sequence ID" value="NZ_CP035758.1"/>
</dbReference>
<keyword evidence="3" id="KW-1185">Reference proteome</keyword>
<protein>
    <recommendedName>
        <fullName evidence="4">ABC transporter permease</fullName>
    </recommendedName>
</protein>
<dbReference type="AlphaFoldDB" id="A0A4P6JWD0"/>
<organism evidence="2 3">
    <name type="scientific">Ktedonosporobacter rubrisoli</name>
    <dbReference type="NCBI Taxonomy" id="2509675"/>
    <lineage>
        <taxon>Bacteria</taxon>
        <taxon>Bacillati</taxon>
        <taxon>Chloroflexota</taxon>
        <taxon>Ktedonobacteria</taxon>
        <taxon>Ktedonobacterales</taxon>
        <taxon>Ktedonosporobacteraceae</taxon>
        <taxon>Ktedonosporobacter</taxon>
    </lineage>
</organism>
<feature type="transmembrane region" description="Helical" evidence="1">
    <location>
        <begin position="131"/>
        <end position="158"/>
    </location>
</feature>
<sequence length="306" mass="32661">MIGSAVATYDDIDCKNVVPGFLSVVRGELFKISRQLIIWVMLFFLIGGTALAAFLPLVAGERLWNEMKAQPLTLFYGESILTLAIARVFVGIFLLILTSYVIGQEYQLGTIRILLARGVGRVRLLMAKVSAIALIALGVFVCILLLNFVITCFVASMITGNPGVLNVLDSAFWSTTGIYALTVLISMSVTILVATACNAVTRSLVIGLSASLSWFPADNMLNLILQILASATGNKFWLVPSTYLLGPNLNSMAAILEPGSTPLKVALGAPLLMNVSPSHTLLVALAYGLALGAVAVIVTQLRDVKE</sequence>
<dbReference type="KEGG" id="kbs:EPA93_30055"/>
<gene>
    <name evidence="2" type="ORF">EPA93_30055</name>
</gene>